<name>A0A517RIE4_9PLAN</name>
<keyword evidence="2" id="KW-1185">Reference proteome</keyword>
<gene>
    <name evidence="1" type="ORF">Pan241w_37500</name>
</gene>
<organism evidence="1 2">
    <name type="scientific">Gimesia alba</name>
    <dbReference type="NCBI Taxonomy" id="2527973"/>
    <lineage>
        <taxon>Bacteria</taxon>
        <taxon>Pseudomonadati</taxon>
        <taxon>Planctomycetota</taxon>
        <taxon>Planctomycetia</taxon>
        <taxon>Planctomycetales</taxon>
        <taxon>Planctomycetaceae</taxon>
        <taxon>Gimesia</taxon>
    </lineage>
</organism>
<evidence type="ECO:0000313" key="2">
    <source>
        <dbReference type="Proteomes" id="UP000317171"/>
    </source>
</evidence>
<proteinExistence type="predicted"/>
<sequence>MTSNDNISNLKGALGLLNKNMKTFEFALDMPKALIKLYDAGNLNLLKQEDLFHEIELRAKDDEDSKKSLGEYLGAEIATAVKNQHTVFIESGTTFGPTSAYLSHVPDIPDKSILTNNFLTLTSLDIGKVRVTEGSLEVKYLALLDFINSRRIDPEVSPEERERDIRTFLRLDEKVSEVDTIYMTSSNFGFLIGPMVGGRANALFKYCLVNNKSKRKIRLCISFEKLLIGKDKVTECAEHVENCYTVMDVEELSDGQDATLVPDYEVLANPNMRNQARSAADELLLSQPDIWREGHGLRGLYTSWLDVIRYTPPNTLEIVVGIGREQEKERKSILKNAISQCNKVLKAAGIHRAYVKKSVNTHKGIVLYVVDRPKVD</sequence>
<reference evidence="1 2" key="1">
    <citation type="submission" date="2019-02" db="EMBL/GenBank/DDBJ databases">
        <title>Deep-cultivation of Planctomycetes and their phenomic and genomic characterization uncovers novel biology.</title>
        <authorList>
            <person name="Wiegand S."/>
            <person name="Jogler M."/>
            <person name="Boedeker C."/>
            <person name="Pinto D."/>
            <person name="Vollmers J."/>
            <person name="Rivas-Marin E."/>
            <person name="Kohn T."/>
            <person name="Peeters S.H."/>
            <person name="Heuer A."/>
            <person name="Rast P."/>
            <person name="Oberbeckmann S."/>
            <person name="Bunk B."/>
            <person name="Jeske O."/>
            <person name="Meyerdierks A."/>
            <person name="Storesund J.E."/>
            <person name="Kallscheuer N."/>
            <person name="Luecker S."/>
            <person name="Lage O.M."/>
            <person name="Pohl T."/>
            <person name="Merkel B.J."/>
            <person name="Hornburger P."/>
            <person name="Mueller R.-W."/>
            <person name="Bruemmer F."/>
            <person name="Labrenz M."/>
            <person name="Spormann A.M."/>
            <person name="Op den Camp H."/>
            <person name="Overmann J."/>
            <person name="Amann R."/>
            <person name="Jetten M.S.M."/>
            <person name="Mascher T."/>
            <person name="Medema M.H."/>
            <person name="Devos D.P."/>
            <person name="Kaster A.-K."/>
            <person name="Ovreas L."/>
            <person name="Rohde M."/>
            <person name="Galperin M.Y."/>
            <person name="Jogler C."/>
        </authorList>
    </citation>
    <scope>NUCLEOTIDE SEQUENCE [LARGE SCALE GENOMIC DNA]</scope>
    <source>
        <strain evidence="1 2">Pan241w</strain>
    </source>
</reference>
<dbReference type="EMBL" id="CP036269">
    <property type="protein sequence ID" value="QDT43648.1"/>
    <property type="molecule type" value="Genomic_DNA"/>
</dbReference>
<dbReference type="AlphaFoldDB" id="A0A517RIE4"/>
<dbReference type="KEGG" id="gaz:Pan241w_37500"/>
<dbReference type="Proteomes" id="UP000317171">
    <property type="component" value="Chromosome"/>
</dbReference>
<protein>
    <submittedName>
        <fullName evidence="1">Uncharacterized protein</fullName>
    </submittedName>
</protein>
<evidence type="ECO:0000313" key="1">
    <source>
        <dbReference type="EMBL" id="QDT43648.1"/>
    </source>
</evidence>
<dbReference type="RefSeq" id="WP_145218487.1">
    <property type="nucleotide sequence ID" value="NZ_CP036269.1"/>
</dbReference>
<accession>A0A517RIE4</accession>